<evidence type="ECO:0000256" key="4">
    <source>
        <dbReference type="ARBA" id="ARBA00022605"/>
    </source>
</evidence>
<dbReference type="InterPro" id="IPR000506">
    <property type="entry name" value="KARI_C"/>
</dbReference>
<dbReference type="FunFam" id="3.40.50.720:FF:000023">
    <property type="entry name" value="Ketol-acid reductoisomerase (NADP(+))"/>
    <property type="match status" value="1"/>
</dbReference>
<dbReference type="GO" id="GO:0009097">
    <property type="term" value="P:isoleucine biosynthetic process"/>
    <property type="evidence" value="ECO:0007669"/>
    <property type="project" value="UniProtKB-UniRule"/>
</dbReference>
<dbReference type="EMBL" id="QHJQ01000006">
    <property type="protein sequence ID" value="PXA03864.1"/>
    <property type="molecule type" value="Genomic_DNA"/>
</dbReference>
<feature type="binding site" evidence="9 10">
    <location>
        <position position="253"/>
    </location>
    <ligand>
        <name>substrate</name>
    </ligand>
</feature>
<keyword evidence="8 9" id="KW-0100">Branched-chain amino acid biosynthesis</keyword>
<dbReference type="HAMAP" id="MF_00435">
    <property type="entry name" value="IlvC"/>
    <property type="match status" value="1"/>
</dbReference>
<feature type="domain" description="KARI N-terminal Rossmann" evidence="11">
    <location>
        <begin position="3"/>
        <end position="183"/>
    </location>
</feature>
<dbReference type="GO" id="GO:0050661">
    <property type="term" value="F:NADP binding"/>
    <property type="evidence" value="ECO:0007669"/>
    <property type="project" value="InterPro"/>
</dbReference>
<dbReference type="SUPFAM" id="SSF51735">
    <property type="entry name" value="NAD(P)-binding Rossmann-fold domains"/>
    <property type="match status" value="1"/>
</dbReference>
<dbReference type="PROSITE" id="PS51850">
    <property type="entry name" value="KARI_N"/>
    <property type="match status" value="1"/>
</dbReference>
<keyword evidence="14" id="KW-1185">Reference proteome</keyword>
<dbReference type="Proteomes" id="UP000247099">
    <property type="component" value="Unassembled WGS sequence"/>
</dbReference>
<dbReference type="FunCoup" id="A0A317ZEI1">
    <property type="interactions" value="463"/>
</dbReference>
<evidence type="ECO:0000259" key="11">
    <source>
        <dbReference type="PROSITE" id="PS51850"/>
    </source>
</evidence>
<dbReference type="Gene3D" id="6.10.240.10">
    <property type="match status" value="1"/>
</dbReference>
<dbReference type="GO" id="GO:0000287">
    <property type="term" value="F:magnesium ion binding"/>
    <property type="evidence" value="ECO:0007669"/>
    <property type="project" value="UniProtKB-UniRule"/>
</dbReference>
<dbReference type="InterPro" id="IPR014359">
    <property type="entry name" value="KARI_prok"/>
</dbReference>
<comment type="catalytic activity">
    <reaction evidence="9">
        <text>(2R)-2,3-dihydroxy-3-methylbutanoate + NADP(+) = (2S)-2-acetolactate + NADPH + H(+)</text>
        <dbReference type="Rhea" id="RHEA:22068"/>
        <dbReference type="ChEBI" id="CHEBI:15378"/>
        <dbReference type="ChEBI" id="CHEBI:49072"/>
        <dbReference type="ChEBI" id="CHEBI:57783"/>
        <dbReference type="ChEBI" id="CHEBI:58349"/>
        <dbReference type="ChEBI" id="CHEBI:58476"/>
        <dbReference type="EC" id="1.1.1.86"/>
    </reaction>
</comment>
<comment type="caution">
    <text evidence="13">The sequence shown here is derived from an EMBL/GenBank/DDBJ whole genome shotgun (WGS) entry which is preliminary data.</text>
</comment>
<evidence type="ECO:0000259" key="12">
    <source>
        <dbReference type="PROSITE" id="PS51851"/>
    </source>
</evidence>
<dbReference type="NCBIfam" id="TIGR00465">
    <property type="entry name" value="ilvC"/>
    <property type="match status" value="1"/>
</dbReference>
<proteinExistence type="inferred from homology"/>
<dbReference type="PANTHER" id="PTHR21371">
    <property type="entry name" value="KETOL-ACID REDUCTOISOMERASE, MITOCHONDRIAL"/>
    <property type="match status" value="1"/>
</dbReference>
<evidence type="ECO:0000256" key="2">
    <source>
        <dbReference type="ARBA" id="ARBA00004885"/>
    </source>
</evidence>
<comment type="pathway">
    <text evidence="2 9">Amino-acid biosynthesis; L-isoleucine biosynthesis; L-isoleucine from 2-oxobutanoate: step 2/4.</text>
</comment>
<dbReference type="InterPro" id="IPR008927">
    <property type="entry name" value="6-PGluconate_DH-like_C_sf"/>
</dbReference>
<evidence type="ECO:0000313" key="14">
    <source>
        <dbReference type="Proteomes" id="UP000247099"/>
    </source>
</evidence>
<dbReference type="SUPFAM" id="SSF48179">
    <property type="entry name" value="6-phosphogluconate dehydrogenase C-terminal domain-like"/>
    <property type="match status" value="1"/>
</dbReference>
<feature type="binding site" evidence="9 10">
    <location>
        <position position="228"/>
    </location>
    <ligand>
        <name>Mg(2+)</name>
        <dbReference type="ChEBI" id="CHEBI:18420"/>
        <label>2</label>
    </ligand>
</feature>
<keyword evidence="5 9" id="KW-0479">Metal-binding</keyword>
<feature type="binding site" evidence="9">
    <location>
        <position position="135"/>
    </location>
    <ligand>
        <name>NADP(+)</name>
        <dbReference type="ChEBI" id="CHEBI:58349"/>
    </ligand>
</feature>
<comment type="cofactor">
    <cofactor evidence="9">
        <name>Mg(2+)</name>
        <dbReference type="ChEBI" id="CHEBI:18420"/>
    </cofactor>
    <text evidence="9">Binds 2 magnesium ions per subunit.</text>
</comment>
<feature type="domain" description="KARI C-terminal knotted" evidence="12">
    <location>
        <begin position="184"/>
        <end position="329"/>
    </location>
</feature>
<dbReference type="OrthoDB" id="9804088at2"/>
<dbReference type="GO" id="GO:0005829">
    <property type="term" value="C:cytosol"/>
    <property type="evidence" value="ECO:0007669"/>
    <property type="project" value="TreeGrafter"/>
</dbReference>
<dbReference type="NCBIfam" id="NF009940">
    <property type="entry name" value="PRK13403.1"/>
    <property type="match status" value="1"/>
</dbReference>
<feature type="binding site" evidence="9 10">
    <location>
        <position position="196"/>
    </location>
    <ligand>
        <name>Mg(2+)</name>
        <dbReference type="ChEBI" id="CHEBI:18420"/>
        <label>1</label>
    </ligand>
</feature>
<evidence type="ECO:0000256" key="5">
    <source>
        <dbReference type="ARBA" id="ARBA00022723"/>
    </source>
</evidence>
<feature type="binding site" evidence="9">
    <location>
        <position position="54"/>
    </location>
    <ligand>
        <name>NADP(+)</name>
        <dbReference type="ChEBI" id="CHEBI:58349"/>
    </ligand>
</feature>
<dbReference type="PANTHER" id="PTHR21371:SF1">
    <property type="entry name" value="KETOL-ACID REDUCTOISOMERASE, MITOCHONDRIAL"/>
    <property type="match status" value="1"/>
</dbReference>
<dbReference type="PIRSF" id="PIRSF000116">
    <property type="entry name" value="IlvC_gammaproteo"/>
    <property type="match status" value="1"/>
</dbReference>
<dbReference type="InterPro" id="IPR013023">
    <property type="entry name" value="KARI"/>
</dbReference>
<dbReference type="AlphaFoldDB" id="A0A317ZEI1"/>
<evidence type="ECO:0000256" key="9">
    <source>
        <dbReference type="HAMAP-Rule" id="MF_00435"/>
    </source>
</evidence>
<sequence length="342" mass="37343">MPAKVYTDKDADLKVIKKKTLAIIGYGSQGHAHAQNLKESGLNVIIGLYPKSKSVKVAKSQGFEVYDTAEAVKKADVIMLAVPDMKQPEIYEKDILPNLEKGKTLAFTHGLAIHYGLIQPPKGVSVIMVAPKGPGHVVRSQYVEGKGVPALIAVLKGSSKDSKKIALAWAKGIGGTRAGVIQTTFKEECETDLFGEQAVLCGGASALVLAGFETLVEAGYQPEMAYFECLHELKLIVDLMVESGLSGMRFSVSETAEWGDYISGPRVINASSKKAMKAILKDIQTGKFTKNWVKEYKEGLPNYKQYIKDGQNHQIEKTGQRLRSLMPWVKKRNIKGAQAAYN</sequence>
<comment type="pathway">
    <text evidence="1 9">Amino-acid biosynthesis; L-valine biosynthesis; L-valine from pyruvate: step 2/4.</text>
</comment>
<gene>
    <name evidence="9" type="primary">ilvC</name>
    <name evidence="13" type="ORF">DDZ13_09490</name>
</gene>
<feature type="active site" evidence="9">
    <location>
        <position position="109"/>
    </location>
</feature>
<evidence type="ECO:0000256" key="8">
    <source>
        <dbReference type="ARBA" id="ARBA00023304"/>
    </source>
</evidence>
<accession>A0A317ZEI1</accession>
<dbReference type="InterPro" id="IPR036291">
    <property type="entry name" value="NAD(P)-bd_dom_sf"/>
</dbReference>
<evidence type="ECO:0000256" key="1">
    <source>
        <dbReference type="ARBA" id="ARBA00004864"/>
    </source>
</evidence>
<evidence type="ECO:0000256" key="6">
    <source>
        <dbReference type="ARBA" id="ARBA00022842"/>
    </source>
</evidence>
<feature type="binding site" evidence="9 10">
    <location>
        <position position="232"/>
    </location>
    <ligand>
        <name>Mg(2+)</name>
        <dbReference type="ChEBI" id="CHEBI:18420"/>
        <label>2</label>
    </ligand>
</feature>
<dbReference type="UniPathway" id="UPA00049">
    <property type="reaction ID" value="UER00060"/>
</dbReference>
<dbReference type="GO" id="GO:0016853">
    <property type="term" value="F:isomerase activity"/>
    <property type="evidence" value="ECO:0007669"/>
    <property type="project" value="UniProtKB-KW"/>
</dbReference>
<comment type="catalytic activity">
    <reaction evidence="9">
        <text>(2R,3R)-2,3-dihydroxy-3-methylpentanoate + NADP(+) = (S)-2-ethyl-2-hydroxy-3-oxobutanoate + NADPH + H(+)</text>
        <dbReference type="Rhea" id="RHEA:13493"/>
        <dbReference type="ChEBI" id="CHEBI:15378"/>
        <dbReference type="ChEBI" id="CHEBI:49256"/>
        <dbReference type="ChEBI" id="CHEBI:49258"/>
        <dbReference type="ChEBI" id="CHEBI:57783"/>
        <dbReference type="ChEBI" id="CHEBI:58349"/>
        <dbReference type="EC" id="1.1.1.86"/>
    </reaction>
</comment>
<dbReference type="NCBIfam" id="NF004017">
    <property type="entry name" value="PRK05479.1"/>
    <property type="match status" value="1"/>
</dbReference>
<comment type="caution">
    <text evidence="9">Lacks conserved residue(s) required for the propagation of feature annotation.</text>
</comment>
<comment type="function">
    <text evidence="9">Involved in the biosynthesis of branched-chain amino acids (BCAA). Catalyzes an alkyl-migration followed by a ketol-acid reduction of (S)-2-acetolactate (S2AL) to yield (R)-2,3-dihydroxy-isovalerate. In the isomerase reaction, S2AL is rearranged via a Mg-dependent methyl migration to produce 3-hydroxy-3-methyl-2-ketobutyrate (HMKB). In the reductase reaction, this 2-ketoacid undergoes a metal-dependent reduction by NADPH to yield (R)-2,3-dihydroxy-isovalerate.</text>
</comment>
<dbReference type="PROSITE" id="PS51851">
    <property type="entry name" value="KARI_C"/>
    <property type="match status" value="1"/>
</dbReference>
<dbReference type="EC" id="1.1.1.86" evidence="9"/>
<dbReference type="RefSeq" id="WP_110131220.1">
    <property type="nucleotide sequence ID" value="NZ_QHJQ01000006.1"/>
</dbReference>
<dbReference type="UniPathway" id="UPA00047">
    <property type="reaction ID" value="UER00056"/>
</dbReference>
<protein>
    <recommendedName>
        <fullName evidence="9">Ketol-acid reductoisomerase (NADP(+))</fullName>
        <shortName evidence="9">KARI</shortName>
        <ecNumber evidence="9">1.1.1.86</ecNumber>
    </recommendedName>
    <alternativeName>
        <fullName evidence="9">Acetohydroxy-acid isomeroreductase</fullName>
        <shortName evidence="9">AHIR</shortName>
    </alternativeName>
    <alternativeName>
        <fullName evidence="9">Alpha-keto-beta-hydroxylacyl reductoisomerase</fullName>
    </alternativeName>
</protein>
<dbReference type="InterPro" id="IPR013116">
    <property type="entry name" value="KARI_N"/>
</dbReference>
<dbReference type="GO" id="GO:0004455">
    <property type="term" value="F:ketol-acid reductoisomerase activity"/>
    <property type="evidence" value="ECO:0007669"/>
    <property type="project" value="UniProtKB-UniRule"/>
</dbReference>
<dbReference type="GO" id="GO:0009099">
    <property type="term" value="P:L-valine biosynthetic process"/>
    <property type="evidence" value="ECO:0007669"/>
    <property type="project" value="UniProtKB-UniRule"/>
</dbReference>
<evidence type="ECO:0000256" key="7">
    <source>
        <dbReference type="ARBA" id="ARBA00023002"/>
    </source>
</evidence>
<keyword evidence="4 9" id="KW-0028">Amino-acid biosynthesis</keyword>
<comment type="similarity">
    <text evidence="3 9 10">Belongs to the ketol-acid reductoisomerase family.</text>
</comment>
<keyword evidence="6 9" id="KW-0460">Magnesium</keyword>
<dbReference type="Pfam" id="PF07991">
    <property type="entry name" value="KARI_N"/>
    <property type="match status" value="1"/>
</dbReference>
<dbReference type="Pfam" id="PF01450">
    <property type="entry name" value="KARI_C"/>
    <property type="match status" value="1"/>
</dbReference>
<evidence type="ECO:0000256" key="3">
    <source>
        <dbReference type="ARBA" id="ARBA00010318"/>
    </source>
</evidence>
<dbReference type="InParanoid" id="A0A317ZEI1"/>
<feature type="binding site" evidence="9 10">
    <location>
        <position position="192"/>
    </location>
    <ligand>
        <name>Mg(2+)</name>
        <dbReference type="ChEBI" id="CHEBI:18420"/>
        <label>2</label>
    </ligand>
</feature>
<dbReference type="Gene3D" id="3.40.50.720">
    <property type="entry name" value="NAD(P)-binding Rossmann-like Domain"/>
    <property type="match status" value="1"/>
</dbReference>
<evidence type="ECO:0000256" key="10">
    <source>
        <dbReference type="PROSITE-ProRule" id="PRU01198"/>
    </source>
</evidence>
<name>A0A317ZEI1_9BACT</name>
<keyword evidence="13" id="KW-0413">Isomerase</keyword>
<keyword evidence="7 9" id="KW-0560">Oxidoreductase</keyword>
<evidence type="ECO:0000313" key="13">
    <source>
        <dbReference type="EMBL" id="PXA03864.1"/>
    </source>
</evidence>
<reference evidence="13 14" key="1">
    <citation type="submission" date="2018-05" db="EMBL/GenBank/DDBJ databases">
        <title>Coraliomargarita sinensis sp. nov., isolated from a marine solar saltern.</title>
        <authorList>
            <person name="Zhou L.Y."/>
        </authorList>
    </citation>
    <scope>NUCLEOTIDE SEQUENCE [LARGE SCALE GENOMIC DNA]</scope>
    <source>
        <strain evidence="13 14">WN38</strain>
    </source>
</reference>
<feature type="binding site" evidence="9 10">
    <location>
        <position position="192"/>
    </location>
    <ligand>
        <name>Mg(2+)</name>
        <dbReference type="ChEBI" id="CHEBI:18420"/>
        <label>1</label>
    </ligand>
</feature>
<keyword evidence="9" id="KW-0521">NADP</keyword>
<feature type="binding site" evidence="9">
    <location>
        <position position="52"/>
    </location>
    <ligand>
        <name>NADP(+)</name>
        <dbReference type="ChEBI" id="CHEBI:58349"/>
    </ligand>
</feature>
<feature type="binding site" evidence="9">
    <location>
        <begin position="26"/>
        <end position="29"/>
    </location>
    <ligand>
        <name>NADP(+)</name>
        <dbReference type="ChEBI" id="CHEBI:58349"/>
    </ligand>
</feature>
<organism evidence="13 14">
    <name type="scientific">Coraliomargarita sinensis</name>
    <dbReference type="NCBI Taxonomy" id="2174842"/>
    <lineage>
        <taxon>Bacteria</taxon>
        <taxon>Pseudomonadati</taxon>
        <taxon>Verrucomicrobiota</taxon>
        <taxon>Opitutia</taxon>
        <taxon>Puniceicoccales</taxon>
        <taxon>Coraliomargaritaceae</taxon>
        <taxon>Coraliomargarita</taxon>
    </lineage>
</organism>